<dbReference type="Gene3D" id="3.50.30.10">
    <property type="entry name" value="Phosphohistidine domain"/>
    <property type="match status" value="1"/>
</dbReference>
<dbReference type="OrthoDB" id="9765468at2"/>
<organism evidence="3 4">
    <name type="scientific">Rhodococcus wratislaviensis</name>
    <name type="common">Tsukamurella wratislaviensis</name>
    <dbReference type="NCBI Taxonomy" id="44752"/>
    <lineage>
        <taxon>Bacteria</taxon>
        <taxon>Bacillati</taxon>
        <taxon>Actinomycetota</taxon>
        <taxon>Actinomycetes</taxon>
        <taxon>Mycobacteriales</taxon>
        <taxon>Nocardiaceae</taxon>
        <taxon>Rhodococcus</taxon>
    </lineage>
</organism>
<evidence type="ECO:0000313" key="4">
    <source>
        <dbReference type="Proteomes" id="UP000287519"/>
    </source>
</evidence>
<dbReference type="PANTHER" id="PTHR43615:SF1">
    <property type="entry name" value="PPDK_N DOMAIN-CONTAINING PROTEIN"/>
    <property type="match status" value="1"/>
</dbReference>
<keyword evidence="3" id="KW-0670">Pyruvate</keyword>
<dbReference type="PANTHER" id="PTHR43615">
    <property type="entry name" value="PHOSPHOENOLPYRUVATE SYNTHASE-RELATED"/>
    <property type="match status" value="1"/>
</dbReference>
<dbReference type="InterPro" id="IPR051549">
    <property type="entry name" value="PEP_Utilizing_Enz"/>
</dbReference>
<dbReference type="GO" id="GO:0016772">
    <property type="term" value="F:transferase activity, transferring phosphorus-containing groups"/>
    <property type="evidence" value="ECO:0007669"/>
    <property type="project" value="InterPro"/>
</dbReference>
<dbReference type="InterPro" id="IPR008279">
    <property type="entry name" value="PEP-util_enz_mobile_dom"/>
</dbReference>
<sequence length="544" mass="59056">MTTTEQSATAESTHTDPVRGNSTPNRYWTTANIGEAAPAVMTPLCWSLWGPGNELAVRGTWHRFGMLGPDEVYVDPDQNNRLTGIFYGRQAMNIEPIRRYVDRFPGITADEFELGLAGALHPDADPFTPLTDAQQALVAEVVERVRDTHSQRLADMVRDQNEWWRREVLHREDAGDPRARLTEAFDRFVWSIGIHNETRLLIVAAMSSIYRLAAATDMLDIVPALTAAFGDVAELSMGADLWALANDELDMATFVERHGYHGENEGNPAGRSWRENPDLLASTIAALRSRNATEHPERRAEGAVKKQRAAVAEFEATLTDEQRIELAAALDDTATAVRETELGKASFLTAIDGFRAAARDLGDQMVRDGRLADRDDVFFLDMDEIAQDTGASVTDLVAFRSARAAEYRGYRLPTTFVGMPEPLTVNSARAQVGDVISGVGASAATHEGAVRIIHRAEDEDALEPGDVLVCESTDPSWTPLFMLAAAVVIDIGSVGSHGAIIARELGLPAVINTGDGSGRLRDGDRVLVDGAKGTVTVLAINEAG</sequence>
<evidence type="ECO:0000313" key="3">
    <source>
        <dbReference type="EMBL" id="GCE41544.1"/>
    </source>
</evidence>
<accession>A0A402CD75</accession>
<dbReference type="EMBL" id="BHYM01000045">
    <property type="protein sequence ID" value="GCE41544.1"/>
    <property type="molecule type" value="Genomic_DNA"/>
</dbReference>
<dbReference type="InterPro" id="IPR036637">
    <property type="entry name" value="Phosphohistidine_dom_sf"/>
</dbReference>
<evidence type="ECO:0000256" key="1">
    <source>
        <dbReference type="SAM" id="MobiDB-lite"/>
    </source>
</evidence>
<keyword evidence="4" id="KW-1185">Reference proteome</keyword>
<comment type="caution">
    <text evidence="3">The sequence shown here is derived from an EMBL/GenBank/DDBJ whole genome shotgun (WGS) entry which is preliminary data.</text>
</comment>
<reference evidence="3 4" key="1">
    <citation type="submission" date="2018-11" db="EMBL/GenBank/DDBJ databases">
        <title>Microbial catabolism of amino acid.</title>
        <authorList>
            <person name="Hibi M."/>
            <person name="Ogawa J."/>
        </authorList>
    </citation>
    <scope>NUCLEOTIDE SEQUENCE [LARGE SCALE GENOMIC DNA]</scope>
    <source>
        <strain evidence="3 4">C31-06</strain>
    </source>
</reference>
<proteinExistence type="predicted"/>
<dbReference type="Proteomes" id="UP000287519">
    <property type="component" value="Unassembled WGS sequence"/>
</dbReference>
<dbReference type="Pfam" id="PF00391">
    <property type="entry name" value="PEP-utilizers"/>
    <property type="match status" value="1"/>
</dbReference>
<feature type="region of interest" description="Disordered" evidence="1">
    <location>
        <begin position="1"/>
        <end position="27"/>
    </location>
</feature>
<name>A0A402CD75_RHOWR</name>
<evidence type="ECO:0000259" key="2">
    <source>
        <dbReference type="Pfam" id="PF00391"/>
    </source>
</evidence>
<protein>
    <submittedName>
        <fullName evidence="3">Phosphoenolpyruvate synthase</fullName>
    </submittedName>
</protein>
<gene>
    <name evidence="3" type="ORF">Rhow_005203</name>
</gene>
<dbReference type="AlphaFoldDB" id="A0A402CD75"/>
<feature type="domain" description="PEP-utilising enzyme mobile" evidence="2">
    <location>
        <begin position="463"/>
        <end position="533"/>
    </location>
</feature>
<dbReference type="SUPFAM" id="SSF52009">
    <property type="entry name" value="Phosphohistidine domain"/>
    <property type="match status" value="1"/>
</dbReference>
<dbReference type="RefSeq" id="WP_124393616.1">
    <property type="nucleotide sequence ID" value="NZ_BHYM01000045.1"/>
</dbReference>
<feature type="compositionally biased region" description="Low complexity" evidence="1">
    <location>
        <begin position="1"/>
        <end position="12"/>
    </location>
</feature>